<dbReference type="EC" id="6.2.1.1" evidence="5"/>
<dbReference type="PANTHER" id="PTHR24095:SF14">
    <property type="entry name" value="ACETYL-COENZYME A SYNTHETASE 1"/>
    <property type="match status" value="1"/>
</dbReference>
<feature type="domain" description="Acetyl-coenzyme A synthetase N-terminal" evidence="8">
    <location>
        <begin position="251"/>
        <end position="311"/>
    </location>
</feature>
<dbReference type="Gene3D" id="3.30.300.30">
    <property type="match status" value="1"/>
</dbReference>
<dbReference type="InterPro" id="IPR000873">
    <property type="entry name" value="AMP-dep_synth/lig_dom"/>
</dbReference>
<comment type="catalytic activity">
    <reaction evidence="5">
        <text>acetate + ATP + CoA = acetyl-CoA + AMP + diphosphate</text>
        <dbReference type="Rhea" id="RHEA:23176"/>
        <dbReference type="ChEBI" id="CHEBI:30089"/>
        <dbReference type="ChEBI" id="CHEBI:30616"/>
        <dbReference type="ChEBI" id="CHEBI:33019"/>
        <dbReference type="ChEBI" id="CHEBI:57287"/>
        <dbReference type="ChEBI" id="CHEBI:57288"/>
        <dbReference type="ChEBI" id="CHEBI:456215"/>
        <dbReference type="EC" id="6.2.1.1"/>
    </reaction>
</comment>
<dbReference type="InterPro" id="IPR011904">
    <property type="entry name" value="Ac_CoA_lig"/>
</dbReference>
<evidence type="ECO:0000259" key="8">
    <source>
        <dbReference type="Pfam" id="PF16177"/>
    </source>
</evidence>
<comment type="caution">
    <text evidence="9">The sequence shown here is derived from an EMBL/GenBank/DDBJ whole genome shotgun (WGS) entry which is preliminary data.</text>
</comment>
<proteinExistence type="inferred from homology"/>
<dbReference type="InterPro" id="IPR020845">
    <property type="entry name" value="AMP-binding_CS"/>
</dbReference>
<dbReference type="CDD" id="cd05966">
    <property type="entry name" value="ACS"/>
    <property type="match status" value="1"/>
</dbReference>
<dbReference type="InterPro" id="IPR045851">
    <property type="entry name" value="AMP-bd_C_sf"/>
</dbReference>
<dbReference type="GO" id="GO:0019427">
    <property type="term" value="P:acetyl-CoA biosynthetic process from acetate"/>
    <property type="evidence" value="ECO:0007669"/>
    <property type="project" value="InterPro"/>
</dbReference>
<comment type="similarity">
    <text evidence="1 5">Belongs to the ATP-dependent AMP-binding enzyme family.</text>
</comment>
<dbReference type="PROSITE" id="PS00455">
    <property type="entry name" value="AMP_BINDING"/>
    <property type="match status" value="1"/>
</dbReference>
<feature type="domain" description="AMP-dependent synthetase/ligase" evidence="6">
    <location>
        <begin position="324"/>
        <end position="716"/>
    </location>
</feature>
<dbReference type="GO" id="GO:0003987">
    <property type="term" value="F:acetate-CoA ligase activity"/>
    <property type="evidence" value="ECO:0007669"/>
    <property type="project" value="UniProtKB-UniRule"/>
</dbReference>
<keyword evidence="4 5" id="KW-0067">ATP-binding</keyword>
<reference evidence="9" key="1">
    <citation type="submission" date="2021-02" db="EMBL/GenBank/DDBJ databases">
        <authorList>
            <person name="Nowell W R."/>
        </authorList>
    </citation>
    <scope>NUCLEOTIDE SEQUENCE</scope>
</reference>
<evidence type="ECO:0000259" key="7">
    <source>
        <dbReference type="Pfam" id="PF13193"/>
    </source>
</evidence>
<dbReference type="Proteomes" id="UP000663832">
    <property type="component" value="Unassembled WGS sequence"/>
</dbReference>
<evidence type="ECO:0000259" key="6">
    <source>
        <dbReference type="Pfam" id="PF00501"/>
    </source>
</evidence>
<dbReference type="InterPro" id="IPR032387">
    <property type="entry name" value="ACAS_N"/>
</dbReference>
<dbReference type="OrthoDB" id="1706066at2759"/>
<dbReference type="EMBL" id="CAJNOM010000582">
    <property type="protein sequence ID" value="CAF1510298.1"/>
    <property type="molecule type" value="Genomic_DNA"/>
</dbReference>
<sequence>MSYRSDYTRDRRNALTDTSLASVRGNRFCQTQNYHQLAERIRELEKEIVPDLRFTHVSSAYSPYSALTPCSYISSGCMSNYSRPHNLISPNSFIPQQRFDLSSRVLERAHHIPERFWTDWQQKRMQHRIDELESIKRNLTNTNENNSATINRRKSLLLLHDMQSHINSSDSMAFTTPISSSIDNETSSSSSDDYNLFNFNQRSIDSNTSEPITPISPLGKFQAKLDRSNNSTTANWDKSSLPDTIQTFDEYKSLYALSINDPNHFWKMAAERLDWYQVPTKIKNTEFDCRSSRGVEIKWYEDGIINVCYNCLDRHIEKDPKAANEVAIIFEPDTPTEVRHHITYAELLREVKKFANVLKKHGIKKGDVVTIYMPMVVETCIALLACARIGAIHSVVFGGFSSNSVAERISDCQSIAVITSDFGVRGGKCTPLKSKIDQALTMEQCKTVKTVLVFRRNQGILPLQDDCAEQRNSLQWTDGTDFWVHEELEKVDDNCEPEPMNAEDPLFILYTSGSTGKPKGILHTTGGYLTYASLTFKYTFAYQPGEIYMCTADVGWITGHSYVLYGPLSNRATTVVFEGIPTYPDVSRFWNIIDKHQINIFYTAPTAIRSLMGHDDSFVTRTSRKSLRLLGTVGEPINPEAWRWYYTVVGNSQCSIVDTWWQTETGGFMITPLPNVWPLEPGSATLPFFGIQTQLLSKDTKQPMQPPAEGALCIRDSWPGQARSLYRNHKRFVEVYFEPYPGYYFSGDGCEIKENGYHWITGRVDDVLVISGHNIGTAEVESALVQHHDVAEAAVVGYPDVIKTQGMYCFVTLKDNVAESDALRKELIKTVRDRIGAHVFPDIIHFAPNLPKTRSGKIMRRILRKIVEPDILNLGDTSTLNDPSVVQELIEKSPRTRRS</sequence>
<feature type="domain" description="AMP-binding enzyme C-terminal" evidence="7">
    <location>
        <begin position="779"/>
        <end position="857"/>
    </location>
</feature>
<gene>
    <name evidence="9" type="ORF">QVE165_LOCUS44077</name>
</gene>
<evidence type="ECO:0000313" key="10">
    <source>
        <dbReference type="Proteomes" id="UP000663832"/>
    </source>
</evidence>
<protein>
    <recommendedName>
        <fullName evidence="5">Acetyl-coenzyme A synthetase</fullName>
        <ecNumber evidence="5">6.2.1.1</ecNumber>
    </recommendedName>
</protein>
<dbReference type="FunFam" id="3.40.50.12780:FF:000001">
    <property type="entry name" value="Acetyl-coenzyme A synthetase"/>
    <property type="match status" value="1"/>
</dbReference>
<evidence type="ECO:0000256" key="3">
    <source>
        <dbReference type="ARBA" id="ARBA00022741"/>
    </source>
</evidence>
<evidence type="ECO:0000256" key="2">
    <source>
        <dbReference type="ARBA" id="ARBA00022598"/>
    </source>
</evidence>
<organism evidence="9 10">
    <name type="scientific">Adineta steineri</name>
    <dbReference type="NCBI Taxonomy" id="433720"/>
    <lineage>
        <taxon>Eukaryota</taxon>
        <taxon>Metazoa</taxon>
        <taxon>Spiralia</taxon>
        <taxon>Gnathifera</taxon>
        <taxon>Rotifera</taxon>
        <taxon>Eurotatoria</taxon>
        <taxon>Bdelloidea</taxon>
        <taxon>Adinetida</taxon>
        <taxon>Adinetidae</taxon>
        <taxon>Adineta</taxon>
    </lineage>
</organism>
<dbReference type="Pfam" id="PF00501">
    <property type="entry name" value="AMP-binding"/>
    <property type="match status" value="1"/>
</dbReference>
<accession>A0A815TYD0</accession>
<dbReference type="Pfam" id="PF16177">
    <property type="entry name" value="ACAS_N"/>
    <property type="match status" value="1"/>
</dbReference>
<dbReference type="GO" id="GO:0005524">
    <property type="term" value="F:ATP binding"/>
    <property type="evidence" value="ECO:0007669"/>
    <property type="project" value="UniProtKB-UniRule"/>
</dbReference>
<evidence type="ECO:0000256" key="1">
    <source>
        <dbReference type="ARBA" id="ARBA00006432"/>
    </source>
</evidence>
<dbReference type="InterPro" id="IPR042099">
    <property type="entry name" value="ANL_N_sf"/>
</dbReference>
<evidence type="ECO:0000256" key="4">
    <source>
        <dbReference type="ARBA" id="ARBA00022840"/>
    </source>
</evidence>
<keyword evidence="10" id="KW-1185">Reference proteome</keyword>
<dbReference type="SUPFAM" id="SSF56801">
    <property type="entry name" value="Acetyl-CoA synthetase-like"/>
    <property type="match status" value="1"/>
</dbReference>
<dbReference type="AlphaFoldDB" id="A0A815TYD0"/>
<dbReference type="Pfam" id="PF13193">
    <property type="entry name" value="AMP-binding_C"/>
    <property type="match status" value="1"/>
</dbReference>
<dbReference type="GO" id="GO:0005829">
    <property type="term" value="C:cytosol"/>
    <property type="evidence" value="ECO:0007669"/>
    <property type="project" value="TreeGrafter"/>
</dbReference>
<name>A0A815TYD0_9BILA</name>
<keyword evidence="3 5" id="KW-0547">Nucleotide-binding</keyword>
<evidence type="ECO:0000256" key="5">
    <source>
        <dbReference type="RuleBase" id="RU361147"/>
    </source>
</evidence>
<dbReference type="InterPro" id="IPR025110">
    <property type="entry name" value="AMP-bd_C"/>
</dbReference>
<keyword evidence="2 5" id="KW-0436">Ligase</keyword>
<evidence type="ECO:0000313" key="9">
    <source>
        <dbReference type="EMBL" id="CAF1510298.1"/>
    </source>
</evidence>
<dbReference type="Gene3D" id="3.40.50.12780">
    <property type="entry name" value="N-terminal domain of ligase-like"/>
    <property type="match status" value="1"/>
</dbReference>
<dbReference type="NCBIfam" id="TIGR02188">
    <property type="entry name" value="Ac_CoA_lig_AcsA"/>
    <property type="match status" value="1"/>
</dbReference>
<dbReference type="GO" id="GO:0016208">
    <property type="term" value="F:AMP binding"/>
    <property type="evidence" value="ECO:0007669"/>
    <property type="project" value="InterPro"/>
</dbReference>
<dbReference type="PANTHER" id="PTHR24095">
    <property type="entry name" value="ACETYL-COENZYME A SYNTHETASE"/>
    <property type="match status" value="1"/>
</dbReference>
<dbReference type="NCBIfam" id="NF001208">
    <property type="entry name" value="PRK00174.1"/>
    <property type="match status" value="1"/>
</dbReference>